<protein>
    <submittedName>
        <fullName evidence="1">Uncharacterized protein</fullName>
    </submittedName>
</protein>
<gene>
    <name evidence="1" type="ORF">K432DRAFT_174986</name>
</gene>
<dbReference type="EMBL" id="KV745331">
    <property type="protein sequence ID" value="OCK75331.1"/>
    <property type="molecule type" value="Genomic_DNA"/>
</dbReference>
<reference evidence="1 2" key="1">
    <citation type="journal article" date="2016" name="Nat. Commun.">
        <title>Ectomycorrhizal ecology is imprinted in the genome of the dominant symbiotic fungus Cenococcum geophilum.</title>
        <authorList>
            <consortium name="DOE Joint Genome Institute"/>
            <person name="Peter M."/>
            <person name="Kohler A."/>
            <person name="Ohm R.A."/>
            <person name="Kuo A."/>
            <person name="Krutzmann J."/>
            <person name="Morin E."/>
            <person name="Arend M."/>
            <person name="Barry K.W."/>
            <person name="Binder M."/>
            <person name="Choi C."/>
            <person name="Clum A."/>
            <person name="Copeland A."/>
            <person name="Grisel N."/>
            <person name="Haridas S."/>
            <person name="Kipfer T."/>
            <person name="LaButti K."/>
            <person name="Lindquist E."/>
            <person name="Lipzen A."/>
            <person name="Maire R."/>
            <person name="Meier B."/>
            <person name="Mihaltcheva S."/>
            <person name="Molinier V."/>
            <person name="Murat C."/>
            <person name="Poggeler S."/>
            <person name="Quandt C.A."/>
            <person name="Sperisen C."/>
            <person name="Tritt A."/>
            <person name="Tisserant E."/>
            <person name="Crous P.W."/>
            <person name="Henrissat B."/>
            <person name="Nehls U."/>
            <person name="Egli S."/>
            <person name="Spatafora J.W."/>
            <person name="Grigoriev I.V."/>
            <person name="Martin F.M."/>
        </authorList>
    </citation>
    <scope>NUCLEOTIDE SEQUENCE [LARGE SCALE GENOMIC DNA]</scope>
    <source>
        <strain evidence="1 2">CBS 459.81</strain>
    </source>
</reference>
<evidence type="ECO:0000313" key="2">
    <source>
        <dbReference type="Proteomes" id="UP000250266"/>
    </source>
</evidence>
<proteinExistence type="predicted"/>
<evidence type="ECO:0000313" key="1">
    <source>
        <dbReference type="EMBL" id="OCK75331.1"/>
    </source>
</evidence>
<dbReference type="Proteomes" id="UP000250266">
    <property type="component" value="Unassembled WGS sequence"/>
</dbReference>
<accession>A0A8E2E0V3</accession>
<sequence>MNMDLDSKTRRKGAPSVRAGKADNSLCMMLDYFCLMGKSSANTPTASMPGYSNFPLCRAYILGLLPLASIYCNPRHSQRHADNDKLANAAVGNGPAHPSIALGLFAANWSVETIAEATLRRTTQRLSVRPASSLAHRLMTPAACLRTTCGFI</sequence>
<organism evidence="1 2">
    <name type="scientific">Lepidopterella palustris CBS 459.81</name>
    <dbReference type="NCBI Taxonomy" id="1314670"/>
    <lineage>
        <taxon>Eukaryota</taxon>
        <taxon>Fungi</taxon>
        <taxon>Dikarya</taxon>
        <taxon>Ascomycota</taxon>
        <taxon>Pezizomycotina</taxon>
        <taxon>Dothideomycetes</taxon>
        <taxon>Pleosporomycetidae</taxon>
        <taxon>Mytilinidiales</taxon>
        <taxon>Argynnaceae</taxon>
        <taxon>Lepidopterella</taxon>
    </lineage>
</organism>
<keyword evidence="2" id="KW-1185">Reference proteome</keyword>
<dbReference type="AlphaFoldDB" id="A0A8E2E0V3"/>
<name>A0A8E2E0V3_9PEZI</name>